<accession>A0ABD3PSC5</accession>
<evidence type="ECO:0000313" key="3">
    <source>
        <dbReference type="Proteomes" id="UP001516023"/>
    </source>
</evidence>
<dbReference type="AlphaFoldDB" id="A0ABD3PSC5"/>
<sequence length="283" mass="31533">MAMKIYQYMAHRSNGRLVSTTSQKKKQRVVSGRAFGRFRKRKHHDANQGEKSKSPSANESVRKTELITKDSNKAQEELLNNDDVVSVFEQIDELVSSLMAKTSAVKEVKTKIKVHSVAEVNNSSILSRRKLIYQMNSKSKSSVQDADDPAAKNDSTSYTFQCFGCGELLENFTNNLASRELYHIQVEEDDAKSEDGSDMSALTDLTANLATDLIILPNSKTIYADNYRARKTGRKGFNMSIKDDLSYVSFGSIENADEIAVDALARDDISVSFLGRLDSLSEC</sequence>
<gene>
    <name evidence="2" type="ORF">HJC23_002993</name>
</gene>
<organism evidence="2 3">
    <name type="scientific">Cyclotella cryptica</name>
    <dbReference type="NCBI Taxonomy" id="29204"/>
    <lineage>
        <taxon>Eukaryota</taxon>
        <taxon>Sar</taxon>
        <taxon>Stramenopiles</taxon>
        <taxon>Ochrophyta</taxon>
        <taxon>Bacillariophyta</taxon>
        <taxon>Coscinodiscophyceae</taxon>
        <taxon>Thalassiosirophycidae</taxon>
        <taxon>Stephanodiscales</taxon>
        <taxon>Stephanodiscaceae</taxon>
        <taxon>Cyclotella</taxon>
    </lineage>
</organism>
<evidence type="ECO:0000313" key="2">
    <source>
        <dbReference type="EMBL" id="KAL3791004.1"/>
    </source>
</evidence>
<evidence type="ECO:0000256" key="1">
    <source>
        <dbReference type="SAM" id="MobiDB-lite"/>
    </source>
</evidence>
<dbReference type="Proteomes" id="UP001516023">
    <property type="component" value="Unassembled WGS sequence"/>
</dbReference>
<feature type="region of interest" description="Disordered" evidence="1">
    <location>
        <begin position="35"/>
        <end position="62"/>
    </location>
</feature>
<comment type="caution">
    <text evidence="2">The sequence shown here is derived from an EMBL/GenBank/DDBJ whole genome shotgun (WGS) entry which is preliminary data.</text>
</comment>
<keyword evidence="3" id="KW-1185">Reference proteome</keyword>
<protein>
    <submittedName>
        <fullName evidence="2">Uncharacterized protein</fullName>
    </submittedName>
</protein>
<proteinExistence type="predicted"/>
<name>A0ABD3PSC5_9STRA</name>
<dbReference type="EMBL" id="JABMIG020000119">
    <property type="protein sequence ID" value="KAL3791004.1"/>
    <property type="molecule type" value="Genomic_DNA"/>
</dbReference>
<reference evidence="2 3" key="1">
    <citation type="journal article" date="2020" name="G3 (Bethesda)">
        <title>Improved Reference Genome for Cyclotella cryptica CCMP332, a Model for Cell Wall Morphogenesis, Salinity Adaptation, and Lipid Production in Diatoms (Bacillariophyta).</title>
        <authorList>
            <person name="Roberts W.R."/>
            <person name="Downey K.M."/>
            <person name="Ruck E.C."/>
            <person name="Traller J.C."/>
            <person name="Alverson A.J."/>
        </authorList>
    </citation>
    <scope>NUCLEOTIDE SEQUENCE [LARGE SCALE GENOMIC DNA]</scope>
    <source>
        <strain evidence="2 3">CCMP332</strain>
    </source>
</reference>